<evidence type="ECO:0000313" key="4">
    <source>
        <dbReference type="RefSeq" id="XP_006824571.1"/>
    </source>
</evidence>
<evidence type="ECO:0000313" key="3">
    <source>
        <dbReference type="Proteomes" id="UP000694865"/>
    </source>
</evidence>
<dbReference type="InterPro" id="IPR036537">
    <property type="entry name" value="Adaptor_Cbl_N_dom_sf"/>
</dbReference>
<feature type="non-terminal residue" evidence="4">
    <location>
        <position position="185"/>
    </location>
</feature>
<keyword evidence="3" id="KW-1185">Reference proteome</keyword>
<evidence type="ECO:0000259" key="2">
    <source>
        <dbReference type="Pfam" id="PF22215"/>
    </source>
</evidence>
<dbReference type="Pfam" id="PF22215">
    <property type="entry name" value="MLKL_N"/>
    <property type="match status" value="1"/>
</dbReference>
<sequence length="185" mass="21430">MADTALQVLQVARDIYAIAQEVKANKERSLRFSIRVQCLVDPLKCIRDLNDTDSATYEDALIKLDTCLQEAKEFLLEFKKAHAVIKLWKRGDYKDEFDNFNKRLDGLASALSLGLEAATKARIDEMFEQQRKLQEDHKDKEKDWQQIVDVLEDLSEGQQKMGDELDSGFRSLRDKLDESQKNEKM</sequence>
<feature type="domain" description="Mixed lineage kinase" evidence="2">
    <location>
        <begin position="7"/>
        <end position="145"/>
    </location>
</feature>
<gene>
    <name evidence="4" type="primary">LOC102801227</name>
</gene>
<dbReference type="Gene3D" id="1.20.930.20">
    <property type="entry name" value="Adaptor protein Cbl, N-terminal domain"/>
    <property type="match status" value="1"/>
</dbReference>
<name>A0ABM0MX30_SACKO</name>
<protein>
    <submittedName>
        <fullName evidence="4">Uncharacterized protein LOC102801227</fullName>
    </submittedName>
</protein>
<dbReference type="InterPro" id="IPR054000">
    <property type="entry name" value="MLKL_N"/>
</dbReference>
<dbReference type="Proteomes" id="UP000694865">
    <property type="component" value="Unplaced"/>
</dbReference>
<dbReference type="InterPro" id="IPR059179">
    <property type="entry name" value="MLKL-like_MCAfunc"/>
</dbReference>
<reference evidence="4" key="1">
    <citation type="submission" date="2025-08" db="UniProtKB">
        <authorList>
            <consortium name="RefSeq"/>
        </authorList>
    </citation>
    <scope>IDENTIFICATION</scope>
    <source>
        <tissue evidence="4">Testes</tissue>
    </source>
</reference>
<dbReference type="GeneID" id="102801227"/>
<accession>A0ABM0MX30</accession>
<feature type="compositionally biased region" description="Basic and acidic residues" evidence="1">
    <location>
        <begin position="171"/>
        <end position="185"/>
    </location>
</feature>
<dbReference type="CDD" id="cd21037">
    <property type="entry name" value="MLKL_NTD"/>
    <property type="match status" value="1"/>
</dbReference>
<organism evidence="3 4">
    <name type="scientific">Saccoglossus kowalevskii</name>
    <name type="common">Acorn worm</name>
    <dbReference type="NCBI Taxonomy" id="10224"/>
    <lineage>
        <taxon>Eukaryota</taxon>
        <taxon>Metazoa</taxon>
        <taxon>Hemichordata</taxon>
        <taxon>Enteropneusta</taxon>
        <taxon>Harrimaniidae</taxon>
        <taxon>Saccoglossus</taxon>
    </lineage>
</organism>
<proteinExistence type="predicted"/>
<evidence type="ECO:0000256" key="1">
    <source>
        <dbReference type="SAM" id="MobiDB-lite"/>
    </source>
</evidence>
<dbReference type="RefSeq" id="XP_006824571.1">
    <property type="nucleotide sequence ID" value="XM_006824508.1"/>
</dbReference>
<feature type="region of interest" description="Disordered" evidence="1">
    <location>
        <begin position="158"/>
        <end position="185"/>
    </location>
</feature>